<accession>A0ABS8TE43</accession>
<sequence length="67" mass="7337">GCQALPRGTPLQVQKFRIGFLSEIFFLVEVGIIDWSLDMLGAPRMASRVALRCVAGRGGVAMWCSRP</sequence>
<feature type="non-terminal residue" evidence="1">
    <location>
        <position position="1"/>
    </location>
</feature>
<evidence type="ECO:0000313" key="1">
    <source>
        <dbReference type="EMBL" id="MCD7469732.1"/>
    </source>
</evidence>
<organism evidence="1 2">
    <name type="scientific">Datura stramonium</name>
    <name type="common">Jimsonweed</name>
    <name type="synonym">Common thornapple</name>
    <dbReference type="NCBI Taxonomy" id="4076"/>
    <lineage>
        <taxon>Eukaryota</taxon>
        <taxon>Viridiplantae</taxon>
        <taxon>Streptophyta</taxon>
        <taxon>Embryophyta</taxon>
        <taxon>Tracheophyta</taxon>
        <taxon>Spermatophyta</taxon>
        <taxon>Magnoliopsida</taxon>
        <taxon>eudicotyledons</taxon>
        <taxon>Gunneridae</taxon>
        <taxon>Pentapetalae</taxon>
        <taxon>asterids</taxon>
        <taxon>lamiids</taxon>
        <taxon>Solanales</taxon>
        <taxon>Solanaceae</taxon>
        <taxon>Solanoideae</taxon>
        <taxon>Datureae</taxon>
        <taxon>Datura</taxon>
    </lineage>
</organism>
<proteinExistence type="predicted"/>
<name>A0ABS8TE43_DATST</name>
<dbReference type="EMBL" id="JACEIK010001477">
    <property type="protein sequence ID" value="MCD7469732.1"/>
    <property type="molecule type" value="Genomic_DNA"/>
</dbReference>
<protein>
    <submittedName>
        <fullName evidence="1">Uncharacterized protein</fullName>
    </submittedName>
</protein>
<gene>
    <name evidence="1" type="ORF">HAX54_008908</name>
</gene>
<dbReference type="Proteomes" id="UP000823775">
    <property type="component" value="Unassembled WGS sequence"/>
</dbReference>
<comment type="caution">
    <text evidence="1">The sequence shown here is derived from an EMBL/GenBank/DDBJ whole genome shotgun (WGS) entry which is preliminary data.</text>
</comment>
<keyword evidence="2" id="KW-1185">Reference proteome</keyword>
<reference evidence="1 2" key="1">
    <citation type="journal article" date="2021" name="BMC Genomics">
        <title>Datura genome reveals duplications of psychoactive alkaloid biosynthetic genes and high mutation rate following tissue culture.</title>
        <authorList>
            <person name="Rajewski A."/>
            <person name="Carter-House D."/>
            <person name="Stajich J."/>
            <person name="Litt A."/>
        </authorList>
    </citation>
    <scope>NUCLEOTIDE SEQUENCE [LARGE SCALE GENOMIC DNA]</scope>
    <source>
        <strain evidence="1">AR-01</strain>
    </source>
</reference>
<evidence type="ECO:0000313" key="2">
    <source>
        <dbReference type="Proteomes" id="UP000823775"/>
    </source>
</evidence>